<evidence type="ECO:0000313" key="2">
    <source>
        <dbReference type="Proteomes" id="UP000663873"/>
    </source>
</evidence>
<protein>
    <submittedName>
        <fullName evidence="1">Uncharacterized protein</fullName>
    </submittedName>
</protein>
<accession>A0A821L7A1</accession>
<dbReference type="EMBL" id="CAJOBP010039934">
    <property type="protein sequence ID" value="CAF4746398.1"/>
    <property type="molecule type" value="Genomic_DNA"/>
</dbReference>
<comment type="caution">
    <text evidence="1">The sequence shown here is derived from an EMBL/GenBank/DDBJ whole genome shotgun (WGS) entry which is preliminary data.</text>
</comment>
<organism evidence="1 2">
    <name type="scientific">Rotaria socialis</name>
    <dbReference type="NCBI Taxonomy" id="392032"/>
    <lineage>
        <taxon>Eukaryota</taxon>
        <taxon>Metazoa</taxon>
        <taxon>Spiralia</taxon>
        <taxon>Gnathifera</taxon>
        <taxon>Rotifera</taxon>
        <taxon>Eurotatoria</taxon>
        <taxon>Bdelloidea</taxon>
        <taxon>Philodinida</taxon>
        <taxon>Philodinidae</taxon>
        <taxon>Rotaria</taxon>
    </lineage>
</organism>
<dbReference type="AlphaFoldDB" id="A0A821L7A1"/>
<evidence type="ECO:0000313" key="1">
    <source>
        <dbReference type="EMBL" id="CAF4746398.1"/>
    </source>
</evidence>
<sequence length="44" mass="4880">MSSTNINSTLNFTSSTVTSPPLPSVFELLAQERLTELVRPCLRQ</sequence>
<feature type="non-terminal residue" evidence="1">
    <location>
        <position position="44"/>
    </location>
</feature>
<reference evidence="1" key="1">
    <citation type="submission" date="2021-02" db="EMBL/GenBank/DDBJ databases">
        <authorList>
            <person name="Nowell W R."/>
        </authorList>
    </citation>
    <scope>NUCLEOTIDE SEQUENCE</scope>
</reference>
<name>A0A821L7A1_9BILA</name>
<gene>
    <name evidence="1" type="ORF">UJA718_LOCUS38666</name>
</gene>
<dbReference type="Proteomes" id="UP000663873">
    <property type="component" value="Unassembled WGS sequence"/>
</dbReference>
<keyword evidence="2" id="KW-1185">Reference proteome</keyword>
<proteinExistence type="predicted"/>